<evidence type="ECO:0000256" key="1">
    <source>
        <dbReference type="SAM" id="SignalP"/>
    </source>
</evidence>
<proteinExistence type="predicted"/>
<feature type="chain" id="PRO_5020546401" evidence="1">
    <location>
        <begin position="23"/>
        <end position="359"/>
    </location>
</feature>
<dbReference type="Pfam" id="PF07433">
    <property type="entry name" value="DUF1513"/>
    <property type="match status" value="1"/>
</dbReference>
<sequence length="359" mass="37608">MTTRRGFLAGLLASGLAGQASWADLGAPKFLAAAKKGETYLICGLSEAGETLFSVPMPGRGHGAAAHPEKAEIVALARRPGTFAEVIDVATGQRKAELTSPAGRHFVGHGVFSSDGTLLLTPENDFDAGRGVIGVWDRRQGYKRVGEFASGGVGPHDMLRLPGSDLFVVANGGIETHPDAGRATLNLATMRANLALVDLSGALLEVTELDIDLRLNSIRHMAVRPDGLVGFAMQWQGNPTDNPPLLGLYQPGQGMAPILGQADEELHAAMKGYAGSIAFSGDGSQVAISSPRGGMVQVFDAQTGAFLWHVDEPDVCGLNAVPGGFLATAGTGRITRFADPEVTLLRRDALAWDNHLVTV</sequence>
<dbReference type="PROSITE" id="PS51318">
    <property type="entry name" value="TAT"/>
    <property type="match status" value="1"/>
</dbReference>
<comment type="caution">
    <text evidence="2">The sequence shown here is derived from an EMBL/GenBank/DDBJ whole genome shotgun (WGS) entry which is preliminary data.</text>
</comment>
<gene>
    <name evidence="2" type="ORF">E7681_14485</name>
</gene>
<dbReference type="InterPro" id="IPR008311">
    <property type="entry name" value="UCP028101"/>
</dbReference>
<keyword evidence="3" id="KW-1185">Reference proteome</keyword>
<dbReference type="PIRSF" id="PIRSF028101">
    <property type="entry name" value="UCP028101"/>
    <property type="match status" value="1"/>
</dbReference>
<dbReference type="InterPro" id="IPR006311">
    <property type="entry name" value="TAT_signal"/>
</dbReference>
<dbReference type="RefSeq" id="WP_136340028.1">
    <property type="nucleotide sequence ID" value="NZ_SSMD01000007.1"/>
</dbReference>
<reference evidence="2 3" key="1">
    <citation type="submission" date="2019-04" db="EMBL/GenBank/DDBJ databases">
        <title>Draft genome sequence of Youngimonas vesicularis.</title>
        <authorList>
            <person name="Hameed A."/>
        </authorList>
    </citation>
    <scope>NUCLEOTIDE SEQUENCE [LARGE SCALE GENOMIC DNA]</scope>
    <source>
        <strain evidence="2 3">CC-AMW-E</strain>
    </source>
</reference>
<protein>
    <submittedName>
        <fullName evidence="2">DUF1513 domain-containing protein</fullName>
    </submittedName>
</protein>
<dbReference type="OrthoDB" id="5624218at2"/>
<dbReference type="Proteomes" id="UP000306113">
    <property type="component" value="Unassembled WGS sequence"/>
</dbReference>
<feature type="signal peptide" evidence="1">
    <location>
        <begin position="1"/>
        <end position="22"/>
    </location>
</feature>
<dbReference type="EMBL" id="SSMD01000007">
    <property type="protein sequence ID" value="THD72630.1"/>
    <property type="molecule type" value="Genomic_DNA"/>
</dbReference>
<dbReference type="SUPFAM" id="SSF50969">
    <property type="entry name" value="YVTN repeat-like/Quinoprotein amine dehydrogenase"/>
    <property type="match status" value="1"/>
</dbReference>
<name>A0A4S3M6E2_9RHOB</name>
<evidence type="ECO:0000313" key="2">
    <source>
        <dbReference type="EMBL" id="THD72630.1"/>
    </source>
</evidence>
<keyword evidence="1" id="KW-0732">Signal</keyword>
<accession>A0A4S3M6E2</accession>
<organism evidence="2 3">
    <name type="scientific">Thalassobius vesicularis</name>
    <dbReference type="NCBI Taxonomy" id="1294297"/>
    <lineage>
        <taxon>Bacteria</taxon>
        <taxon>Pseudomonadati</taxon>
        <taxon>Pseudomonadota</taxon>
        <taxon>Alphaproteobacteria</taxon>
        <taxon>Rhodobacterales</taxon>
        <taxon>Roseobacteraceae</taxon>
        <taxon>Thalassovita</taxon>
    </lineage>
</organism>
<dbReference type="InterPro" id="IPR011044">
    <property type="entry name" value="Quino_amine_DH_bsu"/>
</dbReference>
<evidence type="ECO:0000313" key="3">
    <source>
        <dbReference type="Proteomes" id="UP000306113"/>
    </source>
</evidence>
<dbReference type="AlphaFoldDB" id="A0A4S3M6E2"/>